<dbReference type="InterPro" id="IPR002035">
    <property type="entry name" value="VWF_A"/>
</dbReference>
<evidence type="ECO:0000256" key="5">
    <source>
        <dbReference type="ARBA" id="ARBA00023180"/>
    </source>
</evidence>
<feature type="compositionally biased region" description="Polar residues" evidence="6">
    <location>
        <begin position="1567"/>
        <end position="1580"/>
    </location>
</feature>
<feature type="chain" id="PRO_5018780422" description="VWFA domain-containing protein" evidence="7">
    <location>
        <begin position="23"/>
        <end position="1589"/>
    </location>
</feature>
<dbReference type="FunFam" id="3.40.50.410:FF:000004">
    <property type="entry name" value="collagen alpha-6(VI) chain"/>
    <property type="match status" value="5"/>
</dbReference>
<keyword evidence="4" id="KW-0677">Repeat</keyword>
<feature type="domain" description="VWFA" evidence="8">
    <location>
        <begin position="1164"/>
        <end position="1335"/>
    </location>
</feature>
<name>A0A3Q3XE49_MOLML</name>
<dbReference type="PRINTS" id="PR00453">
    <property type="entry name" value="VWFADOMAIN"/>
</dbReference>
<proteinExistence type="predicted"/>
<feature type="domain" description="VWFA" evidence="8">
    <location>
        <begin position="784"/>
        <end position="953"/>
    </location>
</feature>
<comment type="subcellular location">
    <subcellularLocation>
        <location evidence="1">Secreted</location>
    </subcellularLocation>
</comment>
<dbReference type="SUPFAM" id="SSF53300">
    <property type="entry name" value="vWA-like"/>
    <property type="match status" value="8"/>
</dbReference>
<feature type="domain" description="VWFA" evidence="8">
    <location>
        <begin position="200"/>
        <end position="374"/>
    </location>
</feature>
<reference evidence="9" key="2">
    <citation type="submission" date="2025-09" db="UniProtKB">
        <authorList>
            <consortium name="Ensembl"/>
        </authorList>
    </citation>
    <scope>IDENTIFICATION</scope>
</reference>
<evidence type="ECO:0000256" key="7">
    <source>
        <dbReference type="SAM" id="SignalP"/>
    </source>
</evidence>
<feature type="domain" description="VWFA" evidence="8">
    <location>
        <begin position="972"/>
        <end position="1146"/>
    </location>
</feature>
<keyword evidence="2" id="KW-0964">Secreted</keyword>
<dbReference type="Pfam" id="PF00092">
    <property type="entry name" value="VWA"/>
    <property type="match status" value="8"/>
</dbReference>
<evidence type="ECO:0000256" key="1">
    <source>
        <dbReference type="ARBA" id="ARBA00004613"/>
    </source>
</evidence>
<evidence type="ECO:0000259" key="8">
    <source>
        <dbReference type="PROSITE" id="PS50234"/>
    </source>
</evidence>
<dbReference type="PANTHER" id="PTHR24020:SF86">
    <property type="entry name" value="COLLAGEN, TYPE VI, ALPHA 4"/>
    <property type="match status" value="1"/>
</dbReference>
<evidence type="ECO:0000256" key="4">
    <source>
        <dbReference type="ARBA" id="ARBA00022737"/>
    </source>
</evidence>
<evidence type="ECO:0000313" key="9">
    <source>
        <dbReference type="Ensembl" id="ENSMMOP00000024154.1"/>
    </source>
</evidence>
<sequence>MEGRRGLLLCLILAACFYGSTAQKTECAKATVADIVFLVDGSSSIGINNFQEVRRFLRTVVAGLEIGPDKVRVGLAQYSRGTETGKAMEFIRTQYFTEEAGSRADRRVPQIAVVITDGESTDDVVKPAKDLRSQGVIVFGVGVGQINLNQLESIANRPPNSFMFTIDNFQALQRLTDGLLKTVCSSVENQRQALSERFADIFFLVDSGVTTAEFQQIRTVLSRLVNQLNIGAAAYRLGLAQYGQDVKVEFLLNAHQTKEETQNAVKRFRQRRLQPGENRNLSIALQYASAQFFTREAGSRADKGYRQYLVVLSGKDSNDSVARDSRLIKSLGVTVIGMSVGASLRFMHLIATPPYIYQSISNAVPTLKAIFETEQEVTTLTNDCKAASVADVVFIIDESGSIGPENFHLVRIFLHSIVSGFTVSPTRVRVGIVMYNDRPTAQVFLNTFNDKSELLNFIKILPYRGGGTNTGAALNFTHQQVFVKQKGSRKDLGVQQVAVVITDGKSQDIVGTAAANLRRAGVIVYAVGVKDGDEVQLKEMASHPPDKHTFIVDEFSKLKSLEQTLQKVMCQNIIRQAFSVATRRTGLKEGCSQTDEADIYFLIDHSGSIQPSDFHDMKKFIIEFLHTFRIGPNHVRMGVAKYADSPELEFDLTEYSDAKSLEKAVNAIEQKGGGTETGKALDFMKPQFDRAQGTRGHKVREYLVVITDGKSSDEVKTPAEKLSVQGVTIFAIGVKAADVDELQEISGDPKRTFFVNNFDALGPIKDNIITDICTQDACRDIPSDLLFLIDSSGSINPTDYQKMKDFMKSVITKSVIGQGDVHVGVTQFSTVQRLQFPLNKYYSKEEMSKAIDDMQQIGGGTHTGEAITDASQYFDSSKGGRPGLRQRLVVITDGEAQDEVKQPAATLRSKGVVIYAIGVVDANSTQLQEISGSPDKVYSERDFDALKDLESQLALELCDPERGTCKKTEKADIIFLVDGSTSITKEKFRSMQKFMATIVNQTTVGKNLTRFGVILYSTNPKSSFTLNQYNSKREVLQAISVLEPPYGDTYTGRALAYSLEFFNEEYGGRAALQVPQLLMVITDGDATDRHELVGPSLALRDNNISVFGIGVEGANKTQLEIMAAGDKNRVFYVDNFDALETLYKDITLVLCNSTKPVCKKQQADLVFLLDQSGSISSDDYKTMKNFTTAVINSFKVSKEFVRVGLAQFSDTFQHEFYLNQFYGEQVIAKHVSDMQQLGGGTKIGLALESIRDYFEASRGSRRSQKISQNLVLITDGESEDNVEEAAIHLRALGVEVFAIGVGNIHHLELLQITGTPERLFTVQNFGSLENIQQKVVDKICKSEFVEEQTSCSIDIAMGFDISQRTGYPVDTLVSGHTKLQLYLPEIAHYISSLKGLCCVSVAPIKTNIAFRMVRQDGSTMYDFNFEEYNEDVVRKVMTTSLSAPTYFNSALLKSFGEKFAKSRAGVKVLVIFSDGLDEDVMRLEQQSELLRQSGVSALLTVALEGARDPAQLQMVEFGRGFGYKLPLSIGMPSVGSNILKQIDTVSERECCNVMCKCSGHEGVRGSRGSTGSKVTATHSPANFKHDHNG</sequence>
<dbReference type="CDD" id="cd01450">
    <property type="entry name" value="vWFA_subfamily_ECM"/>
    <property type="match status" value="2"/>
</dbReference>
<feature type="domain" description="VWFA" evidence="8">
    <location>
        <begin position="34"/>
        <end position="179"/>
    </location>
</feature>
<dbReference type="GO" id="GO:0005576">
    <property type="term" value="C:extracellular region"/>
    <property type="evidence" value="ECO:0007669"/>
    <property type="project" value="UniProtKB-SubCell"/>
</dbReference>
<dbReference type="PROSITE" id="PS51257">
    <property type="entry name" value="PROKAR_LIPOPROTEIN"/>
    <property type="match status" value="1"/>
</dbReference>
<feature type="signal peptide" evidence="7">
    <location>
        <begin position="1"/>
        <end position="22"/>
    </location>
</feature>
<keyword evidence="3 7" id="KW-0732">Signal</keyword>
<keyword evidence="5" id="KW-0325">Glycoprotein</keyword>
<dbReference type="PANTHER" id="PTHR24020">
    <property type="entry name" value="COLLAGEN ALPHA"/>
    <property type="match status" value="1"/>
</dbReference>
<dbReference type="SMART" id="SM00327">
    <property type="entry name" value="VWA"/>
    <property type="match status" value="8"/>
</dbReference>
<dbReference type="InterPro" id="IPR050525">
    <property type="entry name" value="ECM_Assembly_Org"/>
</dbReference>
<dbReference type="Proteomes" id="UP000261620">
    <property type="component" value="Unplaced"/>
</dbReference>
<dbReference type="Ensembl" id="ENSMMOT00000024556.1">
    <property type="protein sequence ID" value="ENSMMOP00000024154.1"/>
    <property type="gene ID" value="ENSMMOG00000018378.1"/>
</dbReference>
<keyword evidence="10" id="KW-1185">Reference proteome</keyword>
<evidence type="ECO:0000256" key="2">
    <source>
        <dbReference type="ARBA" id="ARBA00022525"/>
    </source>
</evidence>
<evidence type="ECO:0000256" key="6">
    <source>
        <dbReference type="SAM" id="MobiDB-lite"/>
    </source>
</evidence>
<evidence type="ECO:0000256" key="3">
    <source>
        <dbReference type="ARBA" id="ARBA00022729"/>
    </source>
</evidence>
<feature type="domain" description="VWFA" evidence="8">
    <location>
        <begin position="391"/>
        <end position="565"/>
    </location>
</feature>
<dbReference type="CDD" id="cd01472">
    <property type="entry name" value="vWA_collagen"/>
    <property type="match status" value="2"/>
</dbReference>
<feature type="domain" description="VWFA" evidence="8">
    <location>
        <begin position="598"/>
        <end position="772"/>
    </location>
</feature>
<dbReference type="PROSITE" id="PS50234">
    <property type="entry name" value="VWFA"/>
    <property type="match status" value="7"/>
</dbReference>
<protein>
    <recommendedName>
        <fullName evidence="8">VWFA domain-containing protein</fullName>
    </recommendedName>
</protein>
<dbReference type="InterPro" id="IPR036465">
    <property type="entry name" value="vWFA_dom_sf"/>
</dbReference>
<dbReference type="Pfam" id="PF13768">
    <property type="entry name" value="VWA_3"/>
    <property type="match status" value="1"/>
</dbReference>
<reference evidence="9" key="1">
    <citation type="submission" date="2025-08" db="UniProtKB">
        <authorList>
            <consortium name="Ensembl"/>
        </authorList>
    </citation>
    <scope>IDENTIFICATION</scope>
</reference>
<organism evidence="9 10">
    <name type="scientific">Mola mola</name>
    <name type="common">Ocean sunfish</name>
    <name type="synonym">Tetraodon mola</name>
    <dbReference type="NCBI Taxonomy" id="94237"/>
    <lineage>
        <taxon>Eukaryota</taxon>
        <taxon>Metazoa</taxon>
        <taxon>Chordata</taxon>
        <taxon>Craniata</taxon>
        <taxon>Vertebrata</taxon>
        <taxon>Euteleostomi</taxon>
        <taxon>Actinopterygii</taxon>
        <taxon>Neopterygii</taxon>
        <taxon>Teleostei</taxon>
        <taxon>Neoteleostei</taxon>
        <taxon>Acanthomorphata</taxon>
        <taxon>Eupercaria</taxon>
        <taxon>Tetraodontiformes</taxon>
        <taxon>Molidae</taxon>
        <taxon>Mola</taxon>
    </lineage>
</organism>
<feature type="region of interest" description="Disordered" evidence="6">
    <location>
        <begin position="1560"/>
        <end position="1589"/>
    </location>
</feature>
<evidence type="ECO:0000313" key="10">
    <source>
        <dbReference type="Proteomes" id="UP000261620"/>
    </source>
</evidence>
<dbReference type="Gene3D" id="3.40.50.410">
    <property type="entry name" value="von Willebrand factor, type A domain"/>
    <property type="match status" value="8"/>
</dbReference>
<accession>A0A3Q3XE49</accession>